<dbReference type="Gene3D" id="3.10.20.30">
    <property type="match status" value="1"/>
</dbReference>
<evidence type="ECO:0000259" key="9">
    <source>
        <dbReference type="PROSITE" id="PS51384"/>
    </source>
</evidence>
<keyword evidence="7" id="KW-0411">Iron-sulfur</keyword>
<dbReference type="InterPro" id="IPR001041">
    <property type="entry name" value="2Fe-2S_ferredoxin-type"/>
</dbReference>
<gene>
    <name evidence="10" type="ORF">MMOR_56760</name>
</gene>
<dbReference type="Gene3D" id="2.40.30.10">
    <property type="entry name" value="Translation factors"/>
    <property type="match status" value="1"/>
</dbReference>
<dbReference type="Pfam" id="PF00111">
    <property type="entry name" value="Fer2"/>
    <property type="match status" value="1"/>
</dbReference>
<evidence type="ECO:0000256" key="5">
    <source>
        <dbReference type="ARBA" id="ARBA00023002"/>
    </source>
</evidence>
<feature type="domain" description="FAD-binding FR-type" evidence="9">
    <location>
        <begin position="6"/>
        <end position="108"/>
    </location>
</feature>
<protein>
    <submittedName>
        <fullName evidence="10">Ferredoxin</fullName>
    </submittedName>
</protein>
<dbReference type="InterPro" id="IPR017938">
    <property type="entry name" value="Riboflavin_synthase-like_b-brl"/>
</dbReference>
<dbReference type="SUPFAM" id="SSF54292">
    <property type="entry name" value="2Fe-2S ferredoxin-like"/>
    <property type="match status" value="1"/>
</dbReference>
<dbReference type="InterPro" id="IPR039261">
    <property type="entry name" value="FNR_nucleotide-bd"/>
</dbReference>
<keyword evidence="4" id="KW-0479">Metal-binding</keyword>
<keyword evidence="11" id="KW-1185">Reference proteome</keyword>
<dbReference type="GO" id="GO:0046872">
    <property type="term" value="F:metal ion binding"/>
    <property type="evidence" value="ECO:0007669"/>
    <property type="project" value="UniProtKB-KW"/>
</dbReference>
<accession>A0AAD1M9Q5</accession>
<dbReference type="PANTHER" id="PTHR47354">
    <property type="entry name" value="NADH OXIDOREDUCTASE HCR"/>
    <property type="match status" value="1"/>
</dbReference>
<dbReference type="InterPro" id="IPR017927">
    <property type="entry name" value="FAD-bd_FR_type"/>
</dbReference>
<evidence type="ECO:0000256" key="1">
    <source>
        <dbReference type="ARBA" id="ARBA00001974"/>
    </source>
</evidence>
<dbReference type="Proteomes" id="UP000466681">
    <property type="component" value="Chromosome"/>
</dbReference>
<evidence type="ECO:0000256" key="3">
    <source>
        <dbReference type="ARBA" id="ARBA00022714"/>
    </source>
</evidence>
<evidence type="ECO:0000259" key="8">
    <source>
        <dbReference type="PROSITE" id="PS51085"/>
    </source>
</evidence>
<sequence length="326" mass="35551">MTEFAGDRIDVVVHRRIAEADGVVGLELRHAGGAPLPPWTPGAHVDLILPSGLVRQYSLCGDVTDRGHYRIAVLRDARSRGGSIEIHDTITTQQELQIRGPRNHFALSPAAQYLFIAGGIGITPILPMIRHVESEGIPWTLAYGGRSLSSMAFVDEVRSTRGGSVHIVAQDRCGLLDLDRLFADASPAAEVYCCGPEALLQAVLDRSVADVPARPVHLERFGAAPDANLTDNANHAANHEFIVELKRSGRWLTVPPNRTLLDVVRETNPDVSFSCEEGYCGSCETGVIEGIPDHRDTLLSKEEREAGRSMMICVSRSKTRRLVLDL</sequence>
<evidence type="ECO:0000313" key="10">
    <source>
        <dbReference type="EMBL" id="BBX04740.1"/>
    </source>
</evidence>
<dbReference type="PANTHER" id="PTHR47354:SF1">
    <property type="entry name" value="CARNITINE MONOOXYGENASE REDUCTASE SUBUNIT"/>
    <property type="match status" value="1"/>
</dbReference>
<name>A0AAD1M9Q5_9MYCO</name>
<dbReference type="SUPFAM" id="SSF52343">
    <property type="entry name" value="Ferredoxin reductase-like, C-terminal NADP-linked domain"/>
    <property type="match status" value="1"/>
</dbReference>
<dbReference type="InterPro" id="IPR012675">
    <property type="entry name" value="Beta-grasp_dom_sf"/>
</dbReference>
<dbReference type="SUPFAM" id="SSF63380">
    <property type="entry name" value="Riboflavin synthase domain-like"/>
    <property type="match status" value="1"/>
</dbReference>
<feature type="domain" description="2Fe-2S ferredoxin-type" evidence="8">
    <location>
        <begin position="239"/>
        <end position="326"/>
    </location>
</feature>
<dbReference type="InterPro" id="IPR036010">
    <property type="entry name" value="2Fe-2S_ferredoxin-like_sf"/>
</dbReference>
<dbReference type="PROSITE" id="PS00197">
    <property type="entry name" value="2FE2S_FER_1"/>
    <property type="match status" value="1"/>
</dbReference>
<dbReference type="InterPro" id="IPR050415">
    <property type="entry name" value="MRET"/>
</dbReference>
<keyword evidence="5" id="KW-0560">Oxidoreductase</keyword>
<keyword evidence="3" id="KW-0001">2Fe-2S</keyword>
<dbReference type="AlphaFoldDB" id="A0AAD1M9Q5"/>
<evidence type="ECO:0000256" key="4">
    <source>
        <dbReference type="ARBA" id="ARBA00022723"/>
    </source>
</evidence>
<dbReference type="KEGG" id="mmor:MMOR_56760"/>
<dbReference type="CDD" id="cd06185">
    <property type="entry name" value="PDR_like"/>
    <property type="match status" value="1"/>
</dbReference>
<dbReference type="GO" id="GO:0016491">
    <property type="term" value="F:oxidoreductase activity"/>
    <property type="evidence" value="ECO:0007669"/>
    <property type="project" value="UniProtKB-KW"/>
</dbReference>
<dbReference type="PRINTS" id="PR00409">
    <property type="entry name" value="PHDIOXRDTASE"/>
</dbReference>
<evidence type="ECO:0000256" key="6">
    <source>
        <dbReference type="ARBA" id="ARBA00023004"/>
    </source>
</evidence>
<dbReference type="EMBL" id="AP022560">
    <property type="protein sequence ID" value="BBX04740.1"/>
    <property type="molecule type" value="Genomic_DNA"/>
</dbReference>
<keyword evidence="6" id="KW-0408">Iron</keyword>
<reference evidence="10 11" key="1">
    <citation type="journal article" date="2019" name="Emerg. Microbes Infect.">
        <title>Comprehensive subspecies identification of 175 nontuberculous mycobacteria species based on 7547 genomic profiles.</title>
        <authorList>
            <person name="Matsumoto Y."/>
            <person name="Kinjo T."/>
            <person name="Motooka D."/>
            <person name="Nabeya D."/>
            <person name="Jung N."/>
            <person name="Uechi K."/>
            <person name="Horii T."/>
            <person name="Iida T."/>
            <person name="Fujita J."/>
            <person name="Nakamura S."/>
        </authorList>
    </citation>
    <scope>NUCLEOTIDE SEQUENCE [LARGE SCALE GENOMIC DNA]</scope>
    <source>
        <strain evidence="10 11">JCM 6375</strain>
    </source>
</reference>
<dbReference type="CDD" id="cd00207">
    <property type="entry name" value="fer2"/>
    <property type="match status" value="1"/>
</dbReference>
<dbReference type="PROSITE" id="PS51085">
    <property type="entry name" value="2FE2S_FER_2"/>
    <property type="match status" value="1"/>
</dbReference>
<evidence type="ECO:0000313" key="11">
    <source>
        <dbReference type="Proteomes" id="UP000466681"/>
    </source>
</evidence>
<keyword evidence="2" id="KW-0285">Flavoprotein</keyword>
<dbReference type="InterPro" id="IPR006058">
    <property type="entry name" value="2Fe2S_fd_BS"/>
</dbReference>
<dbReference type="PROSITE" id="PS51384">
    <property type="entry name" value="FAD_FR"/>
    <property type="match status" value="1"/>
</dbReference>
<dbReference type="RefSeq" id="WP_083150478.1">
    <property type="nucleotide sequence ID" value="NZ_AP022560.1"/>
</dbReference>
<evidence type="ECO:0000256" key="2">
    <source>
        <dbReference type="ARBA" id="ARBA00022630"/>
    </source>
</evidence>
<dbReference type="GO" id="GO:0051537">
    <property type="term" value="F:2 iron, 2 sulfur cluster binding"/>
    <property type="evidence" value="ECO:0007669"/>
    <property type="project" value="UniProtKB-KW"/>
</dbReference>
<dbReference type="Gene3D" id="3.40.50.80">
    <property type="entry name" value="Nucleotide-binding domain of ferredoxin-NADP reductase (FNR) module"/>
    <property type="match status" value="1"/>
</dbReference>
<proteinExistence type="predicted"/>
<evidence type="ECO:0000256" key="7">
    <source>
        <dbReference type="ARBA" id="ARBA00023014"/>
    </source>
</evidence>
<organism evidence="10 11">
    <name type="scientific">Mycolicibacterium moriokaense</name>
    <dbReference type="NCBI Taxonomy" id="39691"/>
    <lineage>
        <taxon>Bacteria</taxon>
        <taxon>Bacillati</taxon>
        <taxon>Actinomycetota</taxon>
        <taxon>Actinomycetes</taxon>
        <taxon>Mycobacteriales</taxon>
        <taxon>Mycobacteriaceae</taxon>
        <taxon>Mycolicibacterium</taxon>
    </lineage>
</organism>
<comment type="cofactor">
    <cofactor evidence="1">
        <name>FAD</name>
        <dbReference type="ChEBI" id="CHEBI:57692"/>
    </cofactor>
</comment>